<name>A0A4Q1K7A1_9FLAO</name>
<dbReference type="AlphaFoldDB" id="A0A4Q1K7A1"/>
<evidence type="ECO:0000256" key="1">
    <source>
        <dbReference type="SAM" id="Phobius"/>
    </source>
</evidence>
<comment type="caution">
    <text evidence="2">The sequence shown here is derived from an EMBL/GenBank/DDBJ whole genome shotgun (WGS) entry which is preliminary data.</text>
</comment>
<organism evidence="2 3">
    <name type="scientific">Flavobacterium stagni</name>
    <dbReference type="NCBI Taxonomy" id="2506421"/>
    <lineage>
        <taxon>Bacteria</taxon>
        <taxon>Pseudomonadati</taxon>
        <taxon>Bacteroidota</taxon>
        <taxon>Flavobacteriia</taxon>
        <taxon>Flavobacteriales</taxon>
        <taxon>Flavobacteriaceae</taxon>
        <taxon>Flavobacterium</taxon>
    </lineage>
</organism>
<accession>A0A4Q1K7A1</accession>
<dbReference type="EMBL" id="SBKN01000006">
    <property type="protein sequence ID" value="RXR21967.1"/>
    <property type="molecule type" value="Genomic_DNA"/>
</dbReference>
<reference evidence="3" key="1">
    <citation type="submission" date="2019-01" db="EMBL/GenBank/DDBJ databases">
        <title>Cytophagaceae bacterium strain CAR-16.</title>
        <authorList>
            <person name="Chen W.-M."/>
        </authorList>
    </citation>
    <scope>NUCLEOTIDE SEQUENCE [LARGE SCALE GENOMIC DNA]</scope>
    <source>
        <strain evidence="3">WWJ-16</strain>
    </source>
</reference>
<evidence type="ECO:0000313" key="2">
    <source>
        <dbReference type="EMBL" id="RXR21967.1"/>
    </source>
</evidence>
<keyword evidence="3" id="KW-1185">Reference proteome</keyword>
<protein>
    <submittedName>
        <fullName evidence="2">Uncharacterized protein</fullName>
    </submittedName>
</protein>
<dbReference type="Proteomes" id="UP000289857">
    <property type="component" value="Unassembled WGS sequence"/>
</dbReference>
<dbReference type="RefSeq" id="WP_129461940.1">
    <property type="nucleotide sequence ID" value="NZ_SBKN01000006.1"/>
</dbReference>
<feature type="transmembrane region" description="Helical" evidence="1">
    <location>
        <begin position="7"/>
        <end position="24"/>
    </location>
</feature>
<keyword evidence="1" id="KW-0812">Transmembrane</keyword>
<gene>
    <name evidence="2" type="ORF">EQG61_10825</name>
</gene>
<feature type="transmembrane region" description="Helical" evidence="1">
    <location>
        <begin position="30"/>
        <end position="48"/>
    </location>
</feature>
<keyword evidence="1" id="KW-1133">Transmembrane helix</keyword>
<keyword evidence="1" id="KW-0472">Membrane</keyword>
<feature type="transmembrane region" description="Helical" evidence="1">
    <location>
        <begin position="83"/>
        <end position="102"/>
    </location>
</feature>
<feature type="transmembrane region" description="Helical" evidence="1">
    <location>
        <begin position="60"/>
        <end position="77"/>
    </location>
</feature>
<sequence>MKRLVHYGNAVLTLLTIGAVILLGEDAIGFYMLLAAFQLFIGFIYIFYTLFKTPEYVPKIFLYWFAVIAYITLVNYFHPPTFIFLTLPLFIASYHCYLTYLISDQPSVLTNWFQRKFAHS</sequence>
<evidence type="ECO:0000313" key="3">
    <source>
        <dbReference type="Proteomes" id="UP000289857"/>
    </source>
</evidence>
<proteinExistence type="predicted"/>